<dbReference type="PANTHER" id="PTHR14742:SF0">
    <property type="entry name" value="RIBONUCLEASE P PROTEIN SUBUNIT P21"/>
    <property type="match status" value="1"/>
</dbReference>
<evidence type="ECO:0000256" key="2">
    <source>
        <dbReference type="ARBA" id="ARBA00022723"/>
    </source>
</evidence>
<keyword evidence="2" id="KW-0479">Metal-binding</keyword>
<dbReference type="InParanoid" id="A0A165HF33"/>
<reference evidence="6 7" key="1">
    <citation type="journal article" date="2016" name="Mol. Biol. Evol.">
        <title>Comparative Genomics of Early-Diverging Mushroom-Forming Fungi Provides Insights into the Origins of Lignocellulose Decay Capabilities.</title>
        <authorList>
            <person name="Nagy L.G."/>
            <person name="Riley R."/>
            <person name="Tritt A."/>
            <person name="Adam C."/>
            <person name="Daum C."/>
            <person name="Floudas D."/>
            <person name="Sun H."/>
            <person name="Yadav J.S."/>
            <person name="Pangilinan J."/>
            <person name="Larsson K.H."/>
            <person name="Matsuura K."/>
            <person name="Barry K."/>
            <person name="Labutti K."/>
            <person name="Kuo R."/>
            <person name="Ohm R.A."/>
            <person name="Bhattacharya S.S."/>
            <person name="Shirouzu T."/>
            <person name="Yoshinaga Y."/>
            <person name="Martin F.M."/>
            <person name="Grigoriev I.V."/>
            <person name="Hibbett D.S."/>
        </authorList>
    </citation>
    <scope>NUCLEOTIDE SEQUENCE [LARGE SCALE GENOMIC DNA]</scope>
    <source>
        <strain evidence="6 7">HHB12733</strain>
    </source>
</reference>
<comment type="similarity">
    <text evidence="4">Belongs to the eukaryotic/archaeal RNase P protein component 4 family.</text>
</comment>
<keyword evidence="3" id="KW-0862">Zinc</keyword>
<dbReference type="PANTHER" id="PTHR14742">
    <property type="entry name" value="RIBONUCLEASE P SUBUNIT P21"/>
    <property type="match status" value="1"/>
</dbReference>
<keyword evidence="7" id="KW-1185">Reference proteome</keyword>
<evidence type="ECO:0000256" key="5">
    <source>
        <dbReference type="SAM" id="MobiDB-lite"/>
    </source>
</evidence>
<dbReference type="STRING" id="1353952.A0A165HF33"/>
<evidence type="ECO:0000256" key="1">
    <source>
        <dbReference type="ARBA" id="ARBA00022694"/>
    </source>
</evidence>
<dbReference type="GO" id="GO:0005655">
    <property type="term" value="C:nucleolar ribonuclease P complex"/>
    <property type="evidence" value="ECO:0007669"/>
    <property type="project" value="TreeGrafter"/>
</dbReference>
<evidence type="ECO:0000256" key="3">
    <source>
        <dbReference type="ARBA" id="ARBA00022833"/>
    </source>
</evidence>
<dbReference type="Pfam" id="PF04032">
    <property type="entry name" value="Rpr2"/>
    <property type="match status" value="1"/>
</dbReference>
<proteinExistence type="inferred from homology"/>
<dbReference type="EMBL" id="KV423943">
    <property type="protein sequence ID" value="KZT59213.1"/>
    <property type="molecule type" value="Genomic_DNA"/>
</dbReference>
<dbReference type="Proteomes" id="UP000076842">
    <property type="component" value="Unassembled WGS sequence"/>
</dbReference>
<sequence length="217" mass="23398">MAKKDQQAGPSAAGIQNREVLQRMNFLYQASSYLANVSALASSSDPARAKSLGGLSRQYTKDMGDIALKTVTKLDPTVKRTLCARCGSLMLPGRTARPSLEVSGLHRHRARVTCSHCGHARSLPAPPLGDVEHQPEAPATQPEAENVSVNPSHVDAAQPEVKGKKRSRSKGKHDTTARKRQRRRARPPVVGFVPLFARDDAGHAVFAGSERVDVPLS</sequence>
<dbReference type="GO" id="GO:0008033">
    <property type="term" value="P:tRNA processing"/>
    <property type="evidence" value="ECO:0007669"/>
    <property type="project" value="UniProtKB-KW"/>
</dbReference>
<keyword evidence="1" id="KW-0819">tRNA processing</keyword>
<protein>
    <submittedName>
        <fullName evidence="6">Rpr2-domain-containing protein</fullName>
    </submittedName>
</protein>
<dbReference type="Gene3D" id="6.20.50.20">
    <property type="match status" value="1"/>
</dbReference>
<gene>
    <name evidence="6" type="ORF">CALCODRAFT_431399</name>
</gene>
<dbReference type="AlphaFoldDB" id="A0A165HF33"/>
<name>A0A165HF33_9BASI</name>
<evidence type="ECO:0000313" key="7">
    <source>
        <dbReference type="Proteomes" id="UP000076842"/>
    </source>
</evidence>
<dbReference type="GO" id="GO:0046872">
    <property type="term" value="F:metal ion binding"/>
    <property type="evidence" value="ECO:0007669"/>
    <property type="project" value="UniProtKB-KW"/>
</dbReference>
<evidence type="ECO:0000313" key="6">
    <source>
        <dbReference type="EMBL" id="KZT59213.1"/>
    </source>
</evidence>
<accession>A0A165HF33</accession>
<organism evidence="6 7">
    <name type="scientific">Calocera cornea HHB12733</name>
    <dbReference type="NCBI Taxonomy" id="1353952"/>
    <lineage>
        <taxon>Eukaryota</taxon>
        <taxon>Fungi</taxon>
        <taxon>Dikarya</taxon>
        <taxon>Basidiomycota</taxon>
        <taxon>Agaricomycotina</taxon>
        <taxon>Dacrymycetes</taxon>
        <taxon>Dacrymycetales</taxon>
        <taxon>Dacrymycetaceae</taxon>
        <taxon>Calocera</taxon>
    </lineage>
</organism>
<dbReference type="InterPro" id="IPR007175">
    <property type="entry name" value="Rpr2/Snm1/Rpp21"/>
</dbReference>
<feature type="region of interest" description="Disordered" evidence="5">
    <location>
        <begin position="125"/>
        <end position="191"/>
    </location>
</feature>
<evidence type="ECO:0000256" key="4">
    <source>
        <dbReference type="ARBA" id="ARBA00038402"/>
    </source>
</evidence>
<dbReference type="OrthoDB" id="128536at2759"/>